<dbReference type="EMBL" id="CP001843">
    <property type="protein sequence ID" value="AEF86086.1"/>
    <property type="molecule type" value="Genomic_DNA"/>
</dbReference>
<dbReference type="AlphaFoldDB" id="D8L145"/>
<protein>
    <submittedName>
        <fullName evidence="1">Uncharacterized protein</fullName>
    </submittedName>
</protein>
<accession>D8L145</accession>
<keyword evidence="3" id="KW-1185">Reference proteome</keyword>
<reference evidence="2 3" key="4">
    <citation type="journal article" date="2011" name="ISME J.">
        <title>RNA-seq reveals cooperative metabolic interactions between two termite-gut spirochete species in co-culture.</title>
        <authorList>
            <person name="Rosenthal A.Z."/>
            <person name="Matson E.G."/>
            <person name="Eldar A."/>
            <person name="Leadbetter J.R."/>
        </authorList>
    </citation>
    <scope>NUCLEOTIDE SEQUENCE [LARGE SCALE GENOMIC DNA]</scope>
    <source>
        <strain evidence="3">ATCC BAA-887 / DSM 12427 / ZAS-2</strain>
        <strain evidence="2">ZAS-2</strain>
    </source>
</reference>
<dbReference type="EMBL" id="FJ479768">
    <property type="protein sequence ID" value="ADJ19589.1"/>
    <property type="molecule type" value="Genomic_DNA"/>
</dbReference>
<reference evidence="3" key="1">
    <citation type="submission" date="2009-12" db="EMBL/GenBank/DDBJ databases">
        <title>Complete sequence of Treponema primitia strain ZAS-2.</title>
        <authorList>
            <person name="Tetu S.G."/>
            <person name="Matson E."/>
            <person name="Ren Q."/>
            <person name="Seshadri R."/>
            <person name="Elbourne L."/>
            <person name="Hassan K.A."/>
            <person name="Durkin A."/>
            <person name="Radune D."/>
            <person name="Mohamoud Y."/>
            <person name="Shay R."/>
            <person name="Jin S."/>
            <person name="Zhang X."/>
            <person name="Lucey K."/>
            <person name="Ballor N.R."/>
            <person name="Ottesen E."/>
            <person name="Rosenthal R."/>
            <person name="Allen A."/>
            <person name="Leadbetter J.R."/>
            <person name="Paulsen I.T."/>
        </authorList>
    </citation>
    <scope>NUCLEOTIDE SEQUENCE [LARGE SCALE GENOMIC DNA]</scope>
    <source>
        <strain evidence="3">ATCC BAA-887 / DSM 12427 / ZAS-2</strain>
    </source>
</reference>
<evidence type="ECO:0000313" key="2">
    <source>
        <dbReference type="EMBL" id="AEF86086.1"/>
    </source>
</evidence>
<organism evidence="1">
    <name type="scientific">Treponema primitia (strain ATCC BAA-887 / DSM 12427 / ZAS-2)</name>
    <dbReference type="NCBI Taxonomy" id="545694"/>
    <lineage>
        <taxon>Bacteria</taxon>
        <taxon>Pseudomonadati</taxon>
        <taxon>Spirochaetota</taxon>
        <taxon>Spirochaetia</taxon>
        <taxon>Spirochaetales</taxon>
        <taxon>Treponemataceae</taxon>
        <taxon>Treponema</taxon>
    </lineage>
</organism>
<dbReference type="OrthoDB" id="9803979at2"/>
<dbReference type="Proteomes" id="UP000009223">
    <property type="component" value="Chromosome"/>
</dbReference>
<dbReference type="KEGG" id="tpi:TREPR_3109"/>
<dbReference type="eggNOG" id="ENOG5031AQA">
    <property type="taxonomic scope" value="Bacteria"/>
</dbReference>
<sequence>MADLHKRITKIKTGDECLTFNGANTEYSIADFWKWSVSDLLSNATRGRFAEFIIATAMGIDLSEVRSEWSEYDLETEDGIKIEVKSSAYLQTWDQFDYSKIIFSIKKRGDWKIKLNKNEFNRPSDIYVFCLLKHKEKKTVNPLNMDQWVFYVLSTNKIDTIFKNNSSISLKSLEKLTEGIKYNEIKDKIVAECKII</sequence>
<gene>
    <name evidence="2" type="ordered locus">TREPR_3109</name>
</gene>
<reference evidence="2" key="2">
    <citation type="submission" date="2009-12" db="EMBL/GenBank/DDBJ databases">
        <authorList>
            <person name="Tetu S.G."/>
            <person name="Matson E."/>
            <person name="Ren Q."/>
            <person name="Seshadri R."/>
            <person name="Elbourne L."/>
            <person name="Hassan K.A."/>
            <person name="Durkin A."/>
            <person name="Radune D."/>
            <person name="Mohamoud Y."/>
            <person name="Shay R."/>
            <person name="Jin S."/>
            <person name="Zhang X."/>
            <person name="Lucey K."/>
            <person name="Ballor N.R."/>
            <person name="Ottesen E."/>
            <person name="Rosenthal R."/>
            <person name="Allen A."/>
            <person name="Leadbetter J.R."/>
            <person name="Paulsen I.T."/>
        </authorList>
    </citation>
    <scope>NUCLEOTIDE SEQUENCE</scope>
    <source>
        <strain evidence="2">ZAS-2</strain>
    </source>
</reference>
<dbReference type="HOGENOM" id="CLU_105076_0_0_12"/>
<evidence type="ECO:0000313" key="3">
    <source>
        <dbReference type="Proteomes" id="UP000009223"/>
    </source>
</evidence>
<dbReference type="STRING" id="545694.TREPR_3109"/>
<proteinExistence type="predicted"/>
<dbReference type="RefSeq" id="WP_015707151.1">
    <property type="nucleotide sequence ID" value="NC_015578.1"/>
</dbReference>
<evidence type="ECO:0000313" key="1">
    <source>
        <dbReference type="EMBL" id="ADJ19589.1"/>
    </source>
</evidence>
<reference evidence="1" key="3">
    <citation type="journal article" date="2010" name="Environ. Microbiol.">
        <title>Selenium controls transcription of paralogous formate dehydrogenase genes in the termite gut acetogen, Treponema primitia.</title>
        <authorList>
            <person name="Matson E.G."/>
            <person name="Zhang X."/>
            <person name="Leadbetter J.R."/>
        </authorList>
    </citation>
    <scope>NUCLEOTIDE SEQUENCE</scope>
    <source>
        <strain evidence="1">ZAS-2</strain>
    </source>
</reference>
<name>D8L145_TREPZ</name>